<accession>A0A3S5CJQ1</accession>
<feature type="compositionally biased region" description="Polar residues" evidence="1">
    <location>
        <begin position="257"/>
        <end position="268"/>
    </location>
</feature>
<proteinExistence type="predicted"/>
<evidence type="ECO:0008006" key="4">
    <source>
        <dbReference type="Google" id="ProtNLM"/>
    </source>
</evidence>
<evidence type="ECO:0000313" key="2">
    <source>
        <dbReference type="EMBL" id="VEL27021.1"/>
    </source>
</evidence>
<gene>
    <name evidence="2" type="ORF">PXEA_LOCUS20461</name>
</gene>
<evidence type="ECO:0000256" key="1">
    <source>
        <dbReference type="SAM" id="MobiDB-lite"/>
    </source>
</evidence>
<feature type="region of interest" description="Disordered" evidence="1">
    <location>
        <begin position="216"/>
        <end position="268"/>
    </location>
</feature>
<feature type="region of interest" description="Disordered" evidence="1">
    <location>
        <begin position="163"/>
        <end position="191"/>
    </location>
</feature>
<organism evidence="2 3">
    <name type="scientific">Protopolystoma xenopodis</name>
    <dbReference type="NCBI Taxonomy" id="117903"/>
    <lineage>
        <taxon>Eukaryota</taxon>
        <taxon>Metazoa</taxon>
        <taxon>Spiralia</taxon>
        <taxon>Lophotrochozoa</taxon>
        <taxon>Platyhelminthes</taxon>
        <taxon>Monogenea</taxon>
        <taxon>Polyopisthocotylea</taxon>
        <taxon>Polystomatidea</taxon>
        <taxon>Polystomatidae</taxon>
        <taxon>Protopolystoma</taxon>
    </lineage>
</organism>
<feature type="compositionally biased region" description="Polar residues" evidence="1">
    <location>
        <begin position="20"/>
        <end position="32"/>
    </location>
</feature>
<dbReference type="AlphaFoldDB" id="A0A3S5CJQ1"/>
<protein>
    <recommendedName>
        <fullName evidence="4">FDF domain-containing protein</fullName>
    </recommendedName>
</protein>
<evidence type="ECO:0000313" key="3">
    <source>
        <dbReference type="Proteomes" id="UP000784294"/>
    </source>
</evidence>
<reference evidence="2" key="1">
    <citation type="submission" date="2018-11" db="EMBL/GenBank/DDBJ databases">
        <authorList>
            <consortium name="Pathogen Informatics"/>
        </authorList>
    </citation>
    <scope>NUCLEOTIDE SEQUENCE</scope>
</reference>
<dbReference type="Proteomes" id="UP000784294">
    <property type="component" value="Unassembled WGS sequence"/>
</dbReference>
<dbReference type="EMBL" id="CAAALY010084316">
    <property type="protein sequence ID" value="VEL27021.1"/>
    <property type="molecule type" value="Genomic_DNA"/>
</dbReference>
<sequence>VSGFYRFQGPHNGGPPVNGANFSTNNYSQARRGSNRKAGGSGCASNIPDLNHRFTSGPSGVGSGGVFVYVPAEMAAAAYQQAPHSVSGGGPMMGGAMLLGPGPSSRLGNRRRSIRRGGLHARQNNLKETEVDCSTPYDFESANAELEAELAKLSISSDDDVGVGEAGSIAPSLPISESGGQGIVSSTSASTGNGDIALLGEAARLGREVSPSSSAISSLAVGQAMSGQTNADANGASGDNMASVVSSSRAGGATVDDVSNVQTTQLSK</sequence>
<feature type="non-terminal residue" evidence="2">
    <location>
        <position position="268"/>
    </location>
</feature>
<name>A0A3S5CJQ1_9PLAT</name>
<feature type="region of interest" description="Disordered" evidence="1">
    <location>
        <begin position="1"/>
        <end position="44"/>
    </location>
</feature>
<keyword evidence="3" id="KW-1185">Reference proteome</keyword>
<comment type="caution">
    <text evidence="2">The sequence shown here is derived from an EMBL/GenBank/DDBJ whole genome shotgun (WGS) entry which is preliminary data.</text>
</comment>